<evidence type="ECO:0000313" key="8">
    <source>
        <dbReference type="EMBL" id="CAD7620893.1"/>
    </source>
</evidence>
<proteinExistence type="predicted"/>
<dbReference type="InterPro" id="IPR037871">
    <property type="entry name" value="PH_Phafin"/>
</dbReference>
<dbReference type="PANTHER" id="PTHR46280">
    <property type="entry name" value="PLECKSTRIN HOMOLOGY DOMAIN-CONTAINING FAMILY F MEMBER 2-RELATED"/>
    <property type="match status" value="1"/>
</dbReference>
<evidence type="ECO:0000256" key="2">
    <source>
        <dbReference type="ARBA" id="ARBA00022771"/>
    </source>
</evidence>
<dbReference type="InterPro" id="IPR011011">
    <property type="entry name" value="Znf_FYVE_PHD"/>
</dbReference>
<dbReference type="EMBL" id="CAJPIZ010000395">
    <property type="protein sequence ID" value="CAG2101323.1"/>
    <property type="molecule type" value="Genomic_DNA"/>
</dbReference>
<keyword evidence="9" id="KW-1185">Reference proteome</keyword>
<keyword evidence="1" id="KW-0479">Metal-binding</keyword>
<dbReference type="CDD" id="cd01218">
    <property type="entry name" value="PH_Phafin2-like"/>
    <property type="match status" value="1"/>
</dbReference>
<dbReference type="SUPFAM" id="SSF50729">
    <property type="entry name" value="PH domain-like"/>
    <property type="match status" value="1"/>
</dbReference>
<sequence length="258" mass="29432">MICSGILTKGCRKKLKPRQVFLFNDILVYGSIIINKKKYNRQHIIPLENVKLDNLDDEDSDNLRFGWQIKTPTKSFAVYAATATEKVEWMAHINKCVDELIKAGNRPAEEHAAVWKPDKTSNICMHCKKTQFTVINRRHHCRSCGDVVCGQCSKSKFLIPNQSAKPVRVCDGCYDKLGKMRTSFKEKNNTDIQSDGKAMNKIENMNESSDSEDDDSPQNLSKRQTEDDMCRSLEDLTIDEKPTFYGSITKPEDKRLSA</sequence>
<dbReference type="OrthoDB" id="70570at2759"/>
<dbReference type="GO" id="GO:0007032">
    <property type="term" value="P:endosome organization"/>
    <property type="evidence" value="ECO:0007669"/>
    <property type="project" value="TreeGrafter"/>
</dbReference>
<dbReference type="PROSITE" id="PS50003">
    <property type="entry name" value="PH_DOMAIN"/>
    <property type="match status" value="1"/>
</dbReference>
<dbReference type="Pfam" id="PF00169">
    <property type="entry name" value="PH"/>
    <property type="match status" value="1"/>
</dbReference>
<dbReference type="InterPro" id="IPR013083">
    <property type="entry name" value="Znf_RING/FYVE/PHD"/>
</dbReference>
<evidence type="ECO:0000256" key="3">
    <source>
        <dbReference type="ARBA" id="ARBA00022833"/>
    </source>
</evidence>
<feature type="domain" description="FYVE-type" evidence="7">
    <location>
        <begin position="118"/>
        <end position="178"/>
    </location>
</feature>
<dbReference type="PROSITE" id="PS50178">
    <property type="entry name" value="ZF_FYVE"/>
    <property type="match status" value="1"/>
</dbReference>
<evidence type="ECO:0000259" key="7">
    <source>
        <dbReference type="PROSITE" id="PS50178"/>
    </source>
</evidence>
<dbReference type="InterPro" id="IPR051765">
    <property type="entry name" value="PH_domain-containing_F"/>
</dbReference>
<dbReference type="InterPro" id="IPR017455">
    <property type="entry name" value="Znf_FYVE-rel"/>
</dbReference>
<protein>
    <recommendedName>
        <fullName evidence="10">Pleckstrin homology domain-containing family F member 2</fullName>
    </recommendedName>
</protein>
<evidence type="ECO:0000256" key="4">
    <source>
        <dbReference type="PROSITE-ProRule" id="PRU00091"/>
    </source>
</evidence>
<organism evidence="8">
    <name type="scientific">Medioppia subpectinata</name>
    <dbReference type="NCBI Taxonomy" id="1979941"/>
    <lineage>
        <taxon>Eukaryota</taxon>
        <taxon>Metazoa</taxon>
        <taxon>Ecdysozoa</taxon>
        <taxon>Arthropoda</taxon>
        <taxon>Chelicerata</taxon>
        <taxon>Arachnida</taxon>
        <taxon>Acari</taxon>
        <taxon>Acariformes</taxon>
        <taxon>Sarcoptiformes</taxon>
        <taxon>Oribatida</taxon>
        <taxon>Brachypylina</taxon>
        <taxon>Oppioidea</taxon>
        <taxon>Oppiidae</taxon>
        <taxon>Medioppia</taxon>
    </lineage>
</organism>
<reference evidence="8" key="1">
    <citation type="submission" date="2020-11" db="EMBL/GenBank/DDBJ databases">
        <authorList>
            <person name="Tran Van P."/>
        </authorList>
    </citation>
    <scope>NUCLEOTIDE SEQUENCE</scope>
</reference>
<keyword evidence="3" id="KW-0862">Zinc</keyword>
<feature type="compositionally biased region" description="Basic and acidic residues" evidence="5">
    <location>
        <begin position="223"/>
        <end position="236"/>
    </location>
</feature>
<evidence type="ECO:0000256" key="5">
    <source>
        <dbReference type="SAM" id="MobiDB-lite"/>
    </source>
</evidence>
<dbReference type="Pfam" id="PF01363">
    <property type="entry name" value="FYVE"/>
    <property type="match status" value="1"/>
</dbReference>
<gene>
    <name evidence="8" type="ORF">OSB1V03_LOCUS1373</name>
</gene>
<dbReference type="SMART" id="SM00064">
    <property type="entry name" value="FYVE"/>
    <property type="match status" value="1"/>
</dbReference>
<dbReference type="Proteomes" id="UP000759131">
    <property type="component" value="Unassembled WGS sequence"/>
</dbReference>
<keyword evidence="2 4" id="KW-0863">Zinc-finger</keyword>
<dbReference type="GO" id="GO:0035091">
    <property type="term" value="F:phosphatidylinositol binding"/>
    <property type="evidence" value="ECO:0007669"/>
    <property type="project" value="TreeGrafter"/>
</dbReference>
<feature type="region of interest" description="Disordered" evidence="5">
    <location>
        <begin position="205"/>
        <end position="236"/>
    </location>
</feature>
<dbReference type="EMBL" id="OC854970">
    <property type="protein sequence ID" value="CAD7620893.1"/>
    <property type="molecule type" value="Genomic_DNA"/>
</dbReference>
<dbReference type="InterPro" id="IPR000306">
    <property type="entry name" value="Znf_FYVE"/>
</dbReference>
<feature type="domain" description="PH" evidence="6">
    <location>
        <begin position="1"/>
        <end position="98"/>
    </location>
</feature>
<dbReference type="SMART" id="SM00233">
    <property type="entry name" value="PH"/>
    <property type="match status" value="1"/>
</dbReference>
<dbReference type="InterPro" id="IPR011993">
    <property type="entry name" value="PH-like_dom_sf"/>
</dbReference>
<dbReference type="PANTHER" id="PTHR46280:SF3">
    <property type="entry name" value="PLECKSTRIN HOMOLOGY DOMAIN-CONTAINING FAMILY F MEMBER 1 HOMOLOG"/>
    <property type="match status" value="1"/>
</dbReference>
<dbReference type="SUPFAM" id="SSF57903">
    <property type="entry name" value="FYVE/PHD zinc finger"/>
    <property type="match status" value="1"/>
</dbReference>
<dbReference type="GO" id="GO:0005769">
    <property type="term" value="C:early endosome"/>
    <property type="evidence" value="ECO:0007669"/>
    <property type="project" value="TreeGrafter"/>
</dbReference>
<dbReference type="GO" id="GO:0008270">
    <property type="term" value="F:zinc ion binding"/>
    <property type="evidence" value="ECO:0007669"/>
    <property type="project" value="UniProtKB-KW"/>
</dbReference>
<dbReference type="InterPro" id="IPR001849">
    <property type="entry name" value="PH_domain"/>
</dbReference>
<evidence type="ECO:0000256" key="1">
    <source>
        <dbReference type="ARBA" id="ARBA00022723"/>
    </source>
</evidence>
<dbReference type="GO" id="GO:0008333">
    <property type="term" value="P:endosome to lysosome transport"/>
    <property type="evidence" value="ECO:0007669"/>
    <property type="project" value="TreeGrafter"/>
</dbReference>
<dbReference type="Gene3D" id="3.30.40.10">
    <property type="entry name" value="Zinc/RING finger domain, C3HC4 (zinc finger)"/>
    <property type="match status" value="1"/>
</dbReference>
<evidence type="ECO:0008006" key="10">
    <source>
        <dbReference type="Google" id="ProtNLM"/>
    </source>
</evidence>
<evidence type="ECO:0000259" key="6">
    <source>
        <dbReference type="PROSITE" id="PS50003"/>
    </source>
</evidence>
<name>A0A7R9KEV8_9ACAR</name>
<dbReference type="AlphaFoldDB" id="A0A7R9KEV8"/>
<dbReference type="Gene3D" id="2.30.29.30">
    <property type="entry name" value="Pleckstrin-homology domain (PH domain)/Phosphotyrosine-binding domain (PTB)"/>
    <property type="match status" value="1"/>
</dbReference>
<evidence type="ECO:0000313" key="9">
    <source>
        <dbReference type="Proteomes" id="UP000759131"/>
    </source>
</evidence>
<accession>A0A7R9KEV8</accession>